<feature type="domain" description="Glycosyltransferase subfamily 4-like N-terminal" evidence="3">
    <location>
        <begin position="74"/>
        <end position="194"/>
    </location>
</feature>
<dbReference type="EMBL" id="JACSQF010000002">
    <property type="protein sequence ID" value="MBD7979681.1"/>
    <property type="molecule type" value="Genomic_DNA"/>
</dbReference>
<proteinExistence type="predicted"/>
<dbReference type="Gene3D" id="3.40.50.2000">
    <property type="entry name" value="Glycogen Phosphorylase B"/>
    <property type="match status" value="2"/>
</dbReference>
<keyword evidence="5" id="KW-1185">Reference proteome</keyword>
<dbReference type="PANTHER" id="PTHR12526:SF637">
    <property type="entry name" value="GLYCOSYLTRANSFERASE EPSF-RELATED"/>
    <property type="match status" value="1"/>
</dbReference>
<evidence type="ECO:0000256" key="1">
    <source>
        <dbReference type="ARBA" id="ARBA00022676"/>
    </source>
</evidence>
<dbReference type="InterPro" id="IPR028098">
    <property type="entry name" value="Glyco_trans_4-like_N"/>
</dbReference>
<dbReference type="Pfam" id="PF13439">
    <property type="entry name" value="Glyco_transf_4"/>
    <property type="match status" value="1"/>
</dbReference>
<evidence type="ECO:0000256" key="2">
    <source>
        <dbReference type="ARBA" id="ARBA00022679"/>
    </source>
</evidence>
<dbReference type="SUPFAM" id="SSF53756">
    <property type="entry name" value="UDP-Glycosyltransferase/glycogen phosphorylase"/>
    <property type="match status" value="1"/>
</dbReference>
<dbReference type="Pfam" id="PF13692">
    <property type="entry name" value="Glyco_trans_1_4"/>
    <property type="match status" value="1"/>
</dbReference>
<dbReference type="PANTHER" id="PTHR12526">
    <property type="entry name" value="GLYCOSYLTRANSFERASE"/>
    <property type="match status" value="1"/>
</dbReference>
<name>A0ABR8TV75_9CELL</name>
<protein>
    <submittedName>
        <fullName evidence="4">Glycosyltransferase</fullName>
    </submittedName>
</protein>
<comment type="caution">
    <text evidence="4">The sequence shown here is derived from an EMBL/GenBank/DDBJ whole genome shotgun (WGS) entry which is preliminary data.</text>
</comment>
<dbReference type="RefSeq" id="WP_191800875.1">
    <property type="nucleotide sequence ID" value="NZ_JACSQF010000002.1"/>
</dbReference>
<sequence length="403" mass="42908">MSAGDGLRVQSIYEGFFSGGARVLHSAVITGLHGGGRQAHSVLSIHHEVLREGLLQPMTEDPRYQALRAAGIQVASLGRHPESGDAPTSRGFTEAELATAAALASRSDVVLSLKEQPLRLVNQDGFPERPVIACLHRSDPEHQGPALDDLLATVAGGRLAGAVCCAESTRDAYRAAGVPASLLHVIPNGVDLARFRPLAPRRRAARRGMLGVPPDATVVAFAARYDEMKDVGLFVRSARAFLARNPSGHVLMCGAGMSPTNPALREDLRASFADRPDLLVRVHLLGVRRDMESVYGVADVIALTSSFGEAAPLCLIEGAMSGAVPVTTDVGDAASIVDGIGFVTPRDPAAVCAAWEEAARRRDELSLALLRSRPRFSHTRMIAAYSTVIERLHRGQRVPLGVR</sequence>
<evidence type="ECO:0000259" key="3">
    <source>
        <dbReference type="Pfam" id="PF13439"/>
    </source>
</evidence>
<gene>
    <name evidence="4" type="ORF">H9641_02960</name>
</gene>
<evidence type="ECO:0000313" key="5">
    <source>
        <dbReference type="Proteomes" id="UP000655570"/>
    </source>
</evidence>
<keyword evidence="2" id="KW-0808">Transferase</keyword>
<accession>A0ABR8TV75</accession>
<evidence type="ECO:0000313" key="4">
    <source>
        <dbReference type="EMBL" id="MBD7979681.1"/>
    </source>
</evidence>
<keyword evidence="1" id="KW-0328">Glycosyltransferase</keyword>
<dbReference type="Proteomes" id="UP000655570">
    <property type="component" value="Unassembled WGS sequence"/>
</dbReference>
<reference evidence="4 5" key="1">
    <citation type="submission" date="2020-08" db="EMBL/GenBank/DDBJ databases">
        <title>A Genomic Blueprint of the Chicken Gut Microbiome.</title>
        <authorList>
            <person name="Gilroy R."/>
            <person name="Ravi A."/>
            <person name="Getino M."/>
            <person name="Pursley I."/>
            <person name="Horton D.L."/>
            <person name="Alikhan N.-F."/>
            <person name="Baker D."/>
            <person name="Gharbi K."/>
            <person name="Hall N."/>
            <person name="Watson M."/>
            <person name="Adriaenssens E.M."/>
            <person name="Foster-Nyarko E."/>
            <person name="Jarju S."/>
            <person name="Secka A."/>
            <person name="Antonio M."/>
            <person name="Oren A."/>
            <person name="Chaudhuri R."/>
            <person name="La Ragione R.M."/>
            <person name="Hildebrand F."/>
            <person name="Pallen M.J."/>
        </authorList>
    </citation>
    <scope>NUCLEOTIDE SEQUENCE [LARGE SCALE GENOMIC DNA]</scope>
    <source>
        <strain evidence="4 5">Sa2CUA9</strain>
    </source>
</reference>
<organism evidence="4 5">
    <name type="scientific">Oerskovia merdavium</name>
    <dbReference type="NCBI Taxonomy" id="2762227"/>
    <lineage>
        <taxon>Bacteria</taxon>
        <taxon>Bacillati</taxon>
        <taxon>Actinomycetota</taxon>
        <taxon>Actinomycetes</taxon>
        <taxon>Micrococcales</taxon>
        <taxon>Cellulomonadaceae</taxon>
        <taxon>Oerskovia</taxon>
    </lineage>
</organism>